<name>A0AAQ3PRY6_PASNO</name>
<protein>
    <submittedName>
        <fullName evidence="2">Uncharacterized protein</fullName>
    </submittedName>
</protein>
<evidence type="ECO:0000313" key="2">
    <source>
        <dbReference type="EMBL" id="WVZ55685.1"/>
    </source>
</evidence>
<sequence length="105" mass="11211">MCKATAVRRFGRQARRSDAGTRRRRATSAGRRRRPSARASPALPAASPCRPDPGSAVVAARIISSTARRRHAVTHGLASRRPESQLPRPGGATHGLVDAAQLPRC</sequence>
<gene>
    <name evidence="2" type="ORF">U9M48_006313</name>
</gene>
<evidence type="ECO:0000256" key="1">
    <source>
        <dbReference type="SAM" id="MobiDB-lite"/>
    </source>
</evidence>
<reference evidence="2 3" key="1">
    <citation type="submission" date="2024-02" db="EMBL/GenBank/DDBJ databases">
        <title>High-quality chromosome-scale genome assembly of Pensacola bahiagrass (Paspalum notatum Flugge var. saurae).</title>
        <authorList>
            <person name="Vega J.M."/>
            <person name="Podio M."/>
            <person name="Orjuela J."/>
            <person name="Siena L.A."/>
            <person name="Pessino S.C."/>
            <person name="Combes M.C."/>
            <person name="Mariac C."/>
            <person name="Albertini E."/>
            <person name="Pupilli F."/>
            <person name="Ortiz J.P.A."/>
            <person name="Leblanc O."/>
        </authorList>
    </citation>
    <scope>NUCLEOTIDE SEQUENCE [LARGE SCALE GENOMIC DNA]</scope>
    <source>
        <strain evidence="2">R1</strain>
        <tissue evidence="2">Leaf</tissue>
    </source>
</reference>
<feature type="compositionally biased region" description="Basic residues" evidence="1">
    <location>
        <begin position="22"/>
        <end position="36"/>
    </location>
</feature>
<dbReference type="Proteomes" id="UP001341281">
    <property type="component" value="Chromosome 02"/>
</dbReference>
<dbReference type="EMBL" id="CP144746">
    <property type="protein sequence ID" value="WVZ55685.1"/>
    <property type="molecule type" value="Genomic_DNA"/>
</dbReference>
<accession>A0AAQ3PRY6</accession>
<keyword evidence="3" id="KW-1185">Reference proteome</keyword>
<evidence type="ECO:0000313" key="3">
    <source>
        <dbReference type="Proteomes" id="UP001341281"/>
    </source>
</evidence>
<organism evidence="2 3">
    <name type="scientific">Paspalum notatum var. saurae</name>
    <dbReference type="NCBI Taxonomy" id="547442"/>
    <lineage>
        <taxon>Eukaryota</taxon>
        <taxon>Viridiplantae</taxon>
        <taxon>Streptophyta</taxon>
        <taxon>Embryophyta</taxon>
        <taxon>Tracheophyta</taxon>
        <taxon>Spermatophyta</taxon>
        <taxon>Magnoliopsida</taxon>
        <taxon>Liliopsida</taxon>
        <taxon>Poales</taxon>
        <taxon>Poaceae</taxon>
        <taxon>PACMAD clade</taxon>
        <taxon>Panicoideae</taxon>
        <taxon>Andropogonodae</taxon>
        <taxon>Paspaleae</taxon>
        <taxon>Paspalinae</taxon>
        <taxon>Paspalum</taxon>
    </lineage>
</organism>
<feature type="region of interest" description="Disordered" evidence="1">
    <location>
        <begin position="1"/>
        <end position="105"/>
    </location>
</feature>
<feature type="compositionally biased region" description="Low complexity" evidence="1">
    <location>
        <begin position="37"/>
        <end position="49"/>
    </location>
</feature>
<proteinExistence type="predicted"/>
<dbReference type="AlphaFoldDB" id="A0AAQ3PRY6"/>